<accession>A0A5J4J4W2</accession>
<evidence type="ECO:0000313" key="7">
    <source>
        <dbReference type="Proteomes" id="UP000326509"/>
    </source>
</evidence>
<dbReference type="InterPro" id="IPR050553">
    <property type="entry name" value="Thioredoxin_ResA/DsbE_sf"/>
</dbReference>
<evidence type="ECO:0000256" key="1">
    <source>
        <dbReference type="ARBA" id="ARBA00004196"/>
    </source>
</evidence>
<feature type="domain" description="Thioredoxin" evidence="5">
    <location>
        <begin position="1"/>
        <end position="149"/>
    </location>
</feature>
<dbReference type="AlphaFoldDB" id="A0A5J4J4W2"/>
<dbReference type="SUPFAM" id="SSF52833">
    <property type="entry name" value="Thioredoxin-like"/>
    <property type="match status" value="1"/>
</dbReference>
<dbReference type="InterPro" id="IPR013766">
    <property type="entry name" value="Thioredoxin_domain"/>
</dbReference>
<gene>
    <name evidence="6" type="primary">yneN</name>
    <name evidence="6" type="ORF">ULMA_30410</name>
</gene>
<organism evidence="6 7">
    <name type="scientific">Patiriisocius marinus</name>
    <dbReference type="NCBI Taxonomy" id="1397112"/>
    <lineage>
        <taxon>Bacteria</taxon>
        <taxon>Pseudomonadati</taxon>
        <taxon>Bacteroidota</taxon>
        <taxon>Flavobacteriia</taxon>
        <taxon>Flavobacteriales</taxon>
        <taxon>Flavobacteriaceae</taxon>
        <taxon>Patiriisocius</taxon>
    </lineage>
</organism>
<dbReference type="EMBL" id="BKCG01000012">
    <property type="protein sequence ID" value="GER60933.1"/>
    <property type="molecule type" value="Genomic_DNA"/>
</dbReference>
<dbReference type="PANTHER" id="PTHR42852">
    <property type="entry name" value="THIOL:DISULFIDE INTERCHANGE PROTEIN DSBE"/>
    <property type="match status" value="1"/>
</dbReference>
<dbReference type="Gene3D" id="3.40.30.10">
    <property type="entry name" value="Glutaredoxin"/>
    <property type="match status" value="1"/>
</dbReference>
<evidence type="ECO:0000313" key="6">
    <source>
        <dbReference type="EMBL" id="GER60933.1"/>
    </source>
</evidence>
<keyword evidence="7" id="KW-1185">Reference proteome</keyword>
<evidence type="ECO:0000256" key="2">
    <source>
        <dbReference type="ARBA" id="ARBA00022748"/>
    </source>
</evidence>
<keyword evidence="3" id="KW-1015">Disulfide bond</keyword>
<dbReference type="CDD" id="cd02966">
    <property type="entry name" value="TlpA_like_family"/>
    <property type="match status" value="1"/>
</dbReference>
<dbReference type="GO" id="GO:0016491">
    <property type="term" value="F:oxidoreductase activity"/>
    <property type="evidence" value="ECO:0007669"/>
    <property type="project" value="InterPro"/>
</dbReference>
<evidence type="ECO:0000256" key="3">
    <source>
        <dbReference type="ARBA" id="ARBA00023157"/>
    </source>
</evidence>
<keyword evidence="4" id="KW-0676">Redox-active center</keyword>
<evidence type="ECO:0000259" key="5">
    <source>
        <dbReference type="PROSITE" id="PS51352"/>
    </source>
</evidence>
<reference evidence="6 7" key="1">
    <citation type="submission" date="2019-08" db="EMBL/GenBank/DDBJ databases">
        <title>Draft genome sequence of Ulvibacter marinus type strain NBRC 109484.</title>
        <authorList>
            <person name="Kawano K."/>
            <person name="Ushijima N."/>
            <person name="Kihara M."/>
            <person name="Itoh H."/>
        </authorList>
    </citation>
    <scope>NUCLEOTIDE SEQUENCE [LARGE SCALE GENOMIC DNA]</scope>
    <source>
        <strain evidence="6 7">NBRC 109484</strain>
    </source>
</reference>
<keyword evidence="2" id="KW-0201">Cytochrome c-type biogenesis</keyword>
<dbReference type="GO" id="GO:0030313">
    <property type="term" value="C:cell envelope"/>
    <property type="evidence" value="ECO:0007669"/>
    <property type="project" value="UniProtKB-SubCell"/>
</dbReference>
<evidence type="ECO:0000256" key="4">
    <source>
        <dbReference type="ARBA" id="ARBA00023284"/>
    </source>
</evidence>
<comment type="caution">
    <text evidence="6">The sequence shown here is derived from an EMBL/GenBank/DDBJ whole genome shotgun (WGS) entry which is preliminary data.</text>
</comment>
<dbReference type="PANTHER" id="PTHR42852:SF6">
    <property type="entry name" value="THIOL:DISULFIDE INTERCHANGE PROTEIN DSBE"/>
    <property type="match status" value="1"/>
</dbReference>
<dbReference type="Pfam" id="PF08534">
    <property type="entry name" value="Redoxin"/>
    <property type="match status" value="1"/>
</dbReference>
<dbReference type="InterPro" id="IPR013740">
    <property type="entry name" value="Redoxin"/>
</dbReference>
<protein>
    <submittedName>
        <fullName evidence="6">Thioredoxin-like protein YneN</fullName>
    </submittedName>
</protein>
<dbReference type="PROSITE" id="PS51352">
    <property type="entry name" value="THIOREDOXIN_2"/>
    <property type="match status" value="1"/>
</dbReference>
<dbReference type="GO" id="GO:0017004">
    <property type="term" value="P:cytochrome complex assembly"/>
    <property type="evidence" value="ECO:0007669"/>
    <property type="project" value="UniProtKB-KW"/>
</dbReference>
<proteinExistence type="predicted"/>
<comment type="subcellular location">
    <subcellularLocation>
        <location evidence="1">Cell envelope</location>
    </subcellularLocation>
</comment>
<dbReference type="InterPro" id="IPR036249">
    <property type="entry name" value="Thioredoxin-like_sf"/>
</dbReference>
<name>A0A5J4J4W2_9FLAO</name>
<dbReference type="Proteomes" id="UP000326509">
    <property type="component" value="Unassembled WGS sequence"/>
</dbReference>
<sequence>MSFSPSEISKNDQLLLHDYNWSLSNLKGASTNLKNNEGNILLINKWATWCPPCVAEMPSLQKLYNAYGDKVSFYFITDEAPEKLNAFMLKNGYDFPVYISRSSAPKKLNSNSLPTTYLIGKDGAIVIQKVGAADWNSNSVHETLDRLMEL</sequence>